<organism evidence="3">
    <name type="scientific">Naegleria gruberi</name>
    <name type="common">Amoeba</name>
    <dbReference type="NCBI Taxonomy" id="5762"/>
    <lineage>
        <taxon>Eukaryota</taxon>
        <taxon>Discoba</taxon>
        <taxon>Heterolobosea</taxon>
        <taxon>Tetramitia</taxon>
        <taxon>Eutetramitia</taxon>
        <taxon>Vahlkampfiidae</taxon>
        <taxon>Naegleria</taxon>
    </lineage>
</organism>
<dbReference type="Proteomes" id="UP000006671">
    <property type="component" value="Unassembled WGS sequence"/>
</dbReference>
<dbReference type="InParanoid" id="D2VBL4"/>
<proteinExistence type="predicted"/>
<name>D2VBL4_NAEGR</name>
<evidence type="ECO:0000313" key="2">
    <source>
        <dbReference type="EMBL" id="EFC45929.1"/>
    </source>
</evidence>
<evidence type="ECO:0000256" key="1">
    <source>
        <dbReference type="SAM" id="Phobius"/>
    </source>
</evidence>
<evidence type="ECO:0000313" key="3">
    <source>
        <dbReference type="Proteomes" id="UP000006671"/>
    </source>
</evidence>
<reference evidence="2 3" key="1">
    <citation type="journal article" date="2010" name="Cell">
        <title>The genome of Naegleria gruberi illuminates early eukaryotic versatility.</title>
        <authorList>
            <person name="Fritz-Laylin L.K."/>
            <person name="Prochnik S.E."/>
            <person name="Ginger M.L."/>
            <person name="Dacks J.B."/>
            <person name="Carpenter M.L."/>
            <person name="Field M.C."/>
            <person name="Kuo A."/>
            <person name="Paredez A."/>
            <person name="Chapman J."/>
            <person name="Pham J."/>
            <person name="Shu S."/>
            <person name="Neupane R."/>
            <person name="Cipriano M."/>
            <person name="Mancuso J."/>
            <person name="Tu H."/>
            <person name="Salamov A."/>
            <person name="Lindquist E."/>
            <person name="Shapiro H."/>
            <person name="Lucas S."/>
            <person name="Grigoriev I.V."/>
            <person name="Cande W.Z."/>
            <person name="Fulton C."/>
            <person name="Rokhsar D.S."/>
            <person name="Dawson S.C."/>
        </authorList>
    </citation>
    <scope>NUCLEOTIDE SEQUENCE [LARGE SCALE GENOMIC DNA]</scope>
    <source>
        <strain evidence="2 3">NEG-M</strain>
    </source>
</reference>
<sequence>MASSSPSSLSAIQGLWLVVLTALVSYLFYIVMVQQKREIDLLQKQVQLHHNLWKQWVDYESKRKGQVNVRSSRHVQTQQEVGEEYLQIDFWREYVQRALPPGCEDSEFHRQWLLEMDSYFWNRISQEKNHVYLNCDLIEKEGLCEQYSQFLEKKLPQFNFTILNESKLITKSQMVLKVVDNSEKLKELTKADESVQHLDKIVAFIGDCNPDHSNPNNPWLIVKFAIVNNSIVTCDDVSLSALSNFVWKKGVE</sequence>
<keyword evidence="1" id="KW-1133">Transmembrane helix</keyword>
<feature type="transmembrane region" description="Helical" evidence="1">
    <location>
        <begin position="12"/>
        <end position="32"/>
    </location>
</feature>
<dbReference type="OMA" id="SYFWNRI"/>
<dbReference type="AlphaFoldDB" id="D2VBL4"/>
<dbReference type="OrthoDB" id="10362327at2759"/>
<protein>
    <submittedName>
        <fullName evidence="2">Predicted protein</fullName>
    </submittedName>
</protein>
<dbReference type="EMBL" id="GG738861">
    <property type="protein sequence ID" value="EFC45929.1"/>
    <property type="molecule type" value="Genomic_DNA"/>
</dbReference>
<dbReference type="RefSeq" id="XP_002678673.1">
    <property type="nucleotide sequence ID" value="XM_002678627.1"/>
</dbReference>
<dbReference type="GeneID" id="8859115"/>
<dbReference type="VEuPathDB" id="AmoebaDB:NAEGRDRAFT_66257"/>
<dbReference type="KEGG" id="ngr:NAEGRDRAFT_66257"/>
<keyword evidence="1" id="KW-0812">Transmembrane</keyword>
<gene>
    <name evidence="2" type="ORF">NAEGRDRAFT_66257</name>
</gene>
<accession>D2VBL4</accession>
<keyword evidence="1" id="KW-0472">Membrane</keyword>
<keyword evidence="3" id="KW-1185">Reference proteome</keyword>